<dbReference type="EMBL" id="AP025730">
    <property type="protein sequence ID" value="BDI05839.1"/>
    <property type="molecule type" value="Genomic_DNA"/>
</dbReference>
<protein>
    <recommendedName>
        <fullName evidence="3">Restriction endonuclease type IV Mrr domain-containing protein</fullName>
    </recommendedName>
</protein>
<evidence type="ECO:0000313" key="1">
    <source>
        <dbReference type="EMBL" id="BDI05839.1"/>
    </source>
</evidence>
<evidence type="ECO:0000313" key="2">
    <source>
        <dbReference type="Proteomes" id="UP001057498"/>
    </source>
</evidence>
<keyword evidence="2" id="KW-1185">Reference proteome</keyword>
<dbReference type="RefSeq" id="WP_251969183.1">
    <property type="nucleotide sequence ID" value="NZ_AP025730.1"/>
</dbReference>
<sequence length="342" mass="36742">MLSIGGGHVTDLLSQPESDWLLKAADFPYDTVQELAIDYGLGTLRGDRALLEVVARTAIEVLAESSVTGTRANVGVWMASSLDRAQAKLGFRIVHQGRVVHRGAIRGTDLTWSERDLAVVGVGSIEVPAGSVVQCIASYAGEAHHVQWRADPTSFLNPRGAILSLVDPSGSLTQTYLHPEMPPRGKAADDFEAAIAWLLWALGFSVASFGTHAKTRDTFDVIATTSHGDFLVVECTLGLLRAEGKLSRLAARTVNVRDSLAASNMKHLRVLPVIVTAMTGEQVAADAGPAADLGVLVITREDLDEVQNELVRFPDADSLFERGLRAVQDRQSARKAQDGTDR</sequence>
<gene>
    <name evidence="1" type="ORF">CATMQ487_28090</name>
</gene>
<accession>A0ABM7YN13</accession>
<reference evidence="1" key="1">
    <citation type="submission" date="2022-04" db="EMBL/GenBank/DDBJ databases">
        <title>Whole genome sequence of Sphaerotilus sp. FB-5.</title>
        <authorList>
            <person name="Takeda M."/>
            <person name="Narihara S."/>
            <person name="Akimoto M."/>
            <person name="Akimoto R."/>
            <person name="Nishiyashiki S."/>
            <person name="Murakami T."/>
        </authorList>
    </citation>
    <scope>NUCLEOTIDE SEQUENCE</scope>
    <source>
        <strain evidence="1">FB-5</strain>
    </source>
</reference>
<dbReference type="Proteomes" id="UP001057498">
    <property type="component" value="Chromosome"/>
</dbReference>
<name>A0ABM7YN13_9BURK</name>
<proteinExistence type="predicted"/>
<organism evidence="1 2">
    <name type="scientific">Sphaerotilus microaerophilus</name>
    <dbReference type="NCBI Taxonomy" id="2914710"/>
    <lineage>
        <taxon>Bacteria</taxon>
        <taxon>Pseudomonadati</taxon>
        <taxon>Pseudomonadota</taxon>
        <taxon>Betaproteobacteria</taxon>
        <taxon>Burkholderiales</taxon>
        <taxon>Sphaerotilaceae</taxon>
        <taxon>Sphaerotilus</taxon>
    </lineage>
</organism>
<evidence type="ECO:0008006" key="3">
    <source>
        <dbReference type="Google" id="ProtNLM"/>
    </source>
</evidence>